<keyword evidence="3" id="KW-1185">Reference proteome</keyword>
<keyword evidence="1" id="KW-1133">Transmembrane helix</keyword>
<name>A0AAD7ZVE8_DIPPU</name>
<sequence length="257" mass="30026">GGCPTLRSCMSHIFYKSLAETTGQLFSDNTRKLVIRTEIIIKRMLTFILKERLIDTFSYILVNECLRIKLFVVALTCFTRQTAYLFVQRYRNLCKTLNTCSELLVAIRCNYVNPYMSDDHKRNAITMFYRSHFIILILEAVYFSLFFFFPLYMMSISALDVEMNFIKRNVTLPWLKCLRKFAELMRRVLPLIELGSPQGPITTILDQYHTPSLICQCIIAPIAVSRVLFLHKHDCSALRQQLRLLLKRLSNVGKRSL</sequence>
<accession>A0AAD7ZVE8</accession>
<feature type="non-terminal residue" evidence="2">
    <location>
        <position position="1"/>
    </location>
</feature>
<keyword evidence="1" id="KW-0812">Transmembrane</keyword>
<organism evidence="2 3">
    <name type="scientific">Diploptera punctata</name>
    <name type="common">Pacific beetle cockroach</name>
    <dbReference type="NCBI Taxonomy" id="6984"/>
    <lineage>
        <taxon>Eukaryota</taxon>
        <taxon>Metazoa</taxon>
        <taxon>Ecdysozoa</taxon>
        <taxon>Arthropoda</taxon>
        <taxon>Hexapoda</taxon>
        <taxon>Insecta</taxon>
        <taxon>Pterygota</taxon>
        <taxon>Neoptera</taxon>
        <taxon>Polyneoptera</taxon>
        <taxon>Dictyoptera</taxon>
        <taxon>Blattodea</taxon>
        <taxon>Blaberoidea</taxon>
        <taxon>Blaberidae</taxon>
        <taxon>Diplopterinae</taxon>
        <taxon>Diploptera</taxon>
    </lineage>
</organism>
<protein>
    <submittedName>
        <fullName evidence="2">Uncharacterized protein</fullName>
    </submittedName>
</protein>
<dbReference type="EMBL" id="JASPKZ010006827">
    <property type="protein sequence ID" value="KAJ9586892.1"/>
    <property type="molecule type" value="Genomic_DNA"/>
</dbReference>
<reference evidence="2" key="2">
    <citation type="submission" date="2023-05" db="EMBL/GenBank/DDBJ databases">
        <authorList>
            <person name="Fouks B."/>
        </authorList>
    </citation>
    <scope>NUCLEOTIDE SEQUENCE</scope>
    <source>
        <strain evidence="2">Stay&amp;Tobe</strain>
        <tissue evidence="2">Testes</tissue>
    </source>
</reference>
<keyword evidence="1" id="KW-0472">Membrane</keyword>
<dbReference type="Proteomes" id="UP001233999">
    <property type="component" value="Unassembled WGS sequence"/>
</dbReference>
<reference evidence="2" key="1">
    <citation type="journal article" date="2023" name="IScience">
        <title>Live-bearing cockroach genome reveals convergent evolutionary mechanisms linked to viviparity in insects and beyond.</title>
        <authorList>
            <person name="Fouks B."/>
            <person name="Harrison M.C."/>
            <person name="Mikhailova A.A."/>
            <person name="Marchal E."/>
            <person name="English S."/>
            <person name="Carruthers M."/>
            <person name="Jennings E.C."/>
            <person name="Chiamaka E.L."/>
            <person name="Frigard R.A."/>
            <person name="Pippel M."/>
            <person name="Attardo G.M."/>
            <person name="Benoit J.B."/>
            <person name="Bornberg-Bauer E."/>
            <person name="Tobe S.S."/>
        </authorList>
    </citation>
    <scope>NUCLEOTIDE SEQUENCE</scope>
    <source>
        <strain evidence="2">Stay&amp;Tobe</strain>
    </source>
</reference>
<feature type="non-terminal residue" evidence="2">
    <location>
        <position position="257"/>
    </location>
</feature>
<evidence type="ECO:0000313" key="2">
    <source>
        <dbReference type="EMBL" id="KAJ9586892.1"/>
    </source>
</evidence>
<gene>
    <name evidence="2" type="ORF">L9F63_019510</name>
</gene>
<evidence type="ECO:0000256" key="1">
    <source>
        <dbReference type="SAM" id="Phobius"/>
    </source>
</evidence>
<proteinExistence type="predicted"/>
<evidence type="ECO:0000313" key="3">
    <source>
        <dbReference type="Proteomes" id="UP001233999"/>
    </source>
</evidence>
<feature type="transmembrane region" description="Helical" evidence="1">
    <location>
        <begin position="133"/>
        <end position="153"/>
    </location>
</feature>
<dbReference type="AlphaFoldDB" id="A0AAD7ZVE8"/>
<comment type="caution">
    <text evidence="2">The sequence shown here is derived from an EMBL/GenBank/DDBJ whole genome shotgun (WGS) entry which is preliminary data.</text>
</comment>